<dbReference type="Pfam" id="PF02136">
    <property type="entry name" value="NTF2"/>
    <property type="match status" value="1"/>
</dbReference>
<dbReference type="STRING" id="1073089.A0A1L9RDS5"/>
<keyword evidence="1 2" id="KW-0694">RNA-binding</keyword>
<dbReference type="RefSeq" id="XP_040686753.1">
    <property type="nucleotide sequence ID" value="XM_040831233.1"/>
</dbReference>
<evidence type="ECO:0008006" key="8">
    <source>
        <dbReference type="Google" id="ProtNLM"/>
    </source>
</evidence>
<feature type="compositionally biased region" description="Gly residues" evidence="3">
    <location>
        <begin position="497"/>
        <end position="512"/>
    </location>
</feature>
<feature type="compositionally biased region" description="Low complexity" evidence="3">
    <location>
        <begin position="258"/>
        <end position="270"/>
    </location>
</feature>
<dbReference type="InterPro" id="IPR032710">
    <property type="entry name" value="NTF2-like_dom_sf"/>
</dbReference>
<feature type="region of interest" description="Disordered" evidence="3">
    <location>
        <begin position="340"/>
        <end position="393"/>
    </location>
</feature>
<dbReference type="Gene3D" id="3.30.70.330">
    <property type="match status" value="1"/>
</dbReference>
<dbReference type="EMBL" id="KV878214">
    <property type="protein sequence ID" value="OJJ33076.1"/>
    <property type="molecule type" value="Genomic_DNA"/>
</dbReference>
<dbReference type="InterPro" id="IPR000504">
    <property type="entry name" value="RRM_dom"/>
</dbReference>
<dbReference type="AlphaFoldDB" id="A0A1L9RDS5"/>
<evidence type="ECO:0000256" key="1">
    <source>
        <dbReference type="ARBA" id="ARBA00022884"/>
    </source>
</evidence>
<feature type="region of interest" description="Disordered" evidence="3">
    <location>
        <begin position="1"/>
        <end position="54"/>
    </location>
</feature>
<dbReference type="GeneID" id="63747081"/>
<dbReference type="InterPro" id="IPR018222">
    <property type="entry name" value="Nuclear_transport_factor_2_euk"/>
</dbReference>
<keyword evidence="7" id="KW-1185">Reference proteome</keyword>
<evidence type="ECO:0000259" key="5">
    <source>
        <dbReference type="PROSITE" id="PS50177"/>
    </source>
</evidence>
<dbReference type="InterPro" id="IPR012677">
    <property type="entry name" value="Nucleotide-bd_a/b_plait_sf"/>
</dbReference>
<name>A0A1L9RDS5_ASPWE</name>
<dbReference type="GO" id="GO:1990861">
    <property type="term" value="C:Ubp3-Bre5 deubiquitination complex"/>
    <property type="evidence" value="ECO:0007669"/>
    <property type="project" value="TreeGrafter"/>
</dbReference>
<organism evidence="6 7">
    <name type="scientific">Aspergillus wentii DTO 134E9</name>
    <dbReference type="NCBI Taxonomy" id="1073089"/>
    <lineage>
        <taxon>Eukaryota</taxon>
        <taxon>Fungi</taxon>
        <taxon>Dikarya</taxon>
        <taxon>Ascomycota</taxon>
        <taxon>Pezizomycotina</taxon>
        <taxon>Eurotiomycetes</taxon>
        <taxon>Eurotiomycetidae</taxon>
        <taxon>Eurotiales</taxon>
        <taxon>Aspergillaceae</taxon>
        <taxon>Aspergillus</taxon>
        <taxon>Aspergillus subgen. Cremei</taxon>
    </lineage>
</organism>
<feature type="compositionally biased region" description="Polar residues" evidence="3">
    <location>
        <begin position="31"/>
        <end position="44"/>
    </location>
</feature>
<dbReference type="SUPFAM" id="SSF54928">
    <property type="entry name" value="RNA-binding domain, RBD"/>
    <property type="match status" value="1"/>
</dbReference>
<dbReference type="GO" id="GO:0005829">
    <property type="term" value="C:cytosol"/>
    <property type="evidence" value="ECO:0007669"/>
    <property type="project" value="TreeGrafter"/>
</dbReference>
<feature type="compositionally biased region" description="Low complexity" evidence="3">
    <location>
        <begin position="340"/>
        <end position="370"/>
    </location>
</feature>
<accession>A0A1L9RDS5</accession>
<dbReference type="PANTHER" id="PTHR10693">
    <property type="entry name" value="RAS GTPASE-ACTIVATING PROTEIN-BINDING PROTEIN"/>
    <property type="match status" value="1"/>
</dbReference>
<proteinExistence type="predicted"/>
<dbReference type="GO" id="GO:1990904">
    <property type="term" value="C:ribonucleoprotein complex"/>
    <property type="evidence" value="ECO:0007669"/>
    <property type="project" value="TreeGrafter"/>
</dbReference>
<dbReference type="PROSITE" id="PS50177">
    <property type="entry name" value="NTF2_DOMAIN"/>
    <property type="match status" value="1"/>
</dbReference>
<dbReference type="FunFam" id="3.10.450.50:FF:000003">
    <property type="entry name" value="Nuclear transport factor 2 family protein"/>
    <property type="match status" value="1"/>
</dbReference>
<sequence>MADTTQAPMNGSFPAQPYPESFNHTPAAMNSAANFQPAQSSTPTNAPPSEPKNGISKDEVGWYFVEQYYTNMSRSPEKLHLFYSRRSQFVVGTEAESVPVAVGQKAINEKIKQLDFQDCKVRVLNVDSQASFESILVSVIGEISNKSEPSRKFVQTFVLAEQPNGYYVLNDIFRYLADEEEEIVNEETAPAEAPAAPAEEQIAQAPAQPAAEAAPAPVESQVSTEASAAKVDEKLEQAETNGEAAQPKESPAPETNGAAPQEAEATAAEPAEAEPKVETPKSPAPTPAAPVQKEAPAPEKETAAPAKALPKTWANIASKSAAAAAAAAAAAPAAPAIPVAAPKTAAPAASSSQPPAAAAPEATTPAQAVPSNDAAGWQTAGHDHKKTQSRAGEEQNVLAYIKNVNDKVDASLLKQTLSRFGKLKYFDVSRQKNCAFVEFAEPSGYTAAVAANPHQIGTEQIFVEERRPRSNAFGGNANFGASRGGAGRGRGDRAGSQGRGGFQRDGGRGGFPQRGRGNVAPKGRSQPQTA</sequence>
<evidence type="ECO:0000259" key="4">
    <source>
        <dbReference type="PROSITE" id="PS50102"/>
    </source>
</evidence>
<dbReference type="GO" id="GO:0003729">
    <property type="term" value="F:mRNA binding"/>
    <property type="evidence" value="ECO:0007669"/>
    <property type="project" value="TreeGrafter"/>
</dbReference>
<dbReference type="CDD" id="cd00780">
    <property type="entry name" value="NTF2"/>
    <property type="match status" value="1"/>
</dbReference>
<dbReference type="Gene3D" id="3.10.450.50">
    <property type="match status" value="1"/>
</dbReference>
<dbReference type="Pfam" id="PF00076">
    <property type="entry name" value="RRM_1"/>
    <property type="match status" value="1"/>
</dbReference>
<dbReference type="VEuPathDB" id="FungiDB:ASPWEDRAFT_174503"/>
<dbReference type="PROSITE" id="PS50102">
    <property type="entry name" value="RRM"/>
    <property type="match status" value="1"/>
</dbReference>
<dbReference type="SUPFAM" id="SSF54427">
    <property type="entry name" value="NTF2-like"/>
    <property type="match status" value="1"/>
</dbReference>
<feature type="domain" description="RRM" evidence="4">
    <location>
        <begin position="397"/>
        <end position="468"/>
    </location>
</feature>
<feature type="compositionally biased region" description="Low complexity" evidence="3">
    <location>
        <begin position="470"/>
        <end position="481"/>
    </location>
</feature>
<dbReference type="SMART" id="SM00360">
    <property type="entry name" value="RRM"/>
    <property type="match status" value="1"/>
</dbReference>
<protein>
    <recommendedName>
        <fullName evidence="8">NTF2 domain-containing protein</fullName>
    </recommendedName>
</protein>
<evidence type="ECO:0000256" key="3">
    <source>
        <dbReference type="SAM" id="MobiDB-lite"/>
    </source>
</evidence>
<dbReference type="InterPro" id="IPR035979">
    <property type="entry name" value="RBD_domain_sf"/>
</dbReference>
<feature type="region of interest" description="Disordered" evidence="3">
    <location>
        <begin position="470"/>
        <end position="530"/>
    </location>
</feature>
<dbReference type="CDD" id="cd00590">
    <property type="entry name" value="RRM_SF"/>
    <property type="match status" value="1"/>
</dbReference>
<evidence type="ECO:0000256" key="2">
    <source>
        <dbReference type="PROSITE-ProRule" id="PRU00176"/>
    </source>
</evidence>
<dbReference type="InterPro" id="IPR039539">
    <property type="entry name" value="Ras_GTPase_bind_prot"/>
</dbReference>
<evidence type="ECO:0000313" key="6">
    <source>
        <dbReference type="EMBL" id="OJJ33076.1"/>
    </source>
</evidence>
<dbReference type="PANTHER" id="PTHR10693:SF20">
    <property type="entry name" value="AT27578P"/>
    <property type="match status" value="1"/>
</dbReference>
<dbReference type="GO" id="GO:0034517">
    <property type="term" value="P:ribophagy"/>
    <property type="evidence" value="ECO:0007669"/>
    <property type="project" value="TreeGrafter"/>
</dbReference>
<dbReference type="InterPro" id="IPR002075">
    <property type="entry name" value="NTF2_dom"/>
</dbReference>
<dbReference type="GO" id="GO:0016579">
    <property type="term" value="P:protein deubiquitination"/>
    <property type="evidence" value="ECO:0007669"/>
    <property type="project" value="TreeGrafter"/>
</dbReference>
<gene>
    <name evidence="6" type="ORF">ASPWEDRAFT_174503</name>
</gene>
<evidence type="ECO:0000313" key="7">
    <source>
        <dbReference type="Proteomes" id="UP000184383"/>
    </source>
</evidence>
<feature type="region of interest" description="Disordered" evidence="3">
    <location>
        <begin position="184"/>
        <end position="308"/>
    </location>
</feature>
<dbReference type="Proteomes" id="UP000184383">
    <property type="component" value="Unassembled WGS sequence"/>
</dbReference>
<dbReference type="OrthoDB" id="339151at2759"/>
<reference evidence="7" key="1">
    <citation type="journal article" date="2017" name="Genome Biol.">
        <title>Comparative genomics reveals high biological diversity and specific adaptations in the industrially and medically important fungal genus Aspergillus.</title>
        <authorList>
            <person name="de Vries R.P."/>
            <person name="Riley R."/>
            <person name="Wiebenga A."/>
            <person name="Aguilar-Osorio G."/>
            <person name="Amillis S."/>
            <person name="Uchima C.A."/>
            <person name="Anderluh G."/>
            <person name="Asadollahi M."/>
            <person name="Askin M."/>
            <person name="Barry K."/>
            <person name="Battaglia E."/>
            <person name="Bayram O."/>
            <person name="Benocci T."/>
            <person name="Braus-Stromeyer S.A."/>
            <person name="Caldana C."/>
            <person name="Canovas D."/>
            <person name="Cerqueira G.C."/>
            <person name="Chen F."/>
            <person name="Chen W."/>
            <person name="Choi C."/>
            <person name="Clum A."/>
            <person name="Dos Santos R.A."/>
            <person name="Damasio A.R."/>
            <person name="Diallinas G."/>
            <person name="Emri T."/>
            <person name="Fekete E."/>
            <person name="Flipphi M."/>
            <person name="Freyberg S."/>
            <person name="Gallo A."/>
            <person name="Gournas C."/>
            <person name="Habgood R."/>
            <person name="Hainaut M."/>
            <person name="Harispe M.L."/>
            <person name="Henrissat B."/>
            <person name="Hilden K.S."/>
            <person name="Hope R."/>
            <person name="Hossain A."/>
            <person name="Karabika E."/>
            <person name="Karaffa L."/>
            <person name="Karanyi Z."/>
            <person name="Krasevec N."/>
            <person name="Kuo A."/>
            <person name="Kusch H."/>
            <person name="LaButti K."/>
            <person name="Lagendijk E.L."/>
            <person name="Lapidus A."/>
            <person name="Levasseur A."/>
            <person name="Lindquist E."/>
            <person name="Lipzen A."/>
            <person name="Logrieco A.F."/>
            <person name="MacCabe A."/>
            <person name="Maekelae M.R."/>
            <person name="Malavazi I."/>
            <person name="Melin P."/>
            <person name="Meyer V."/>
            <person name="Mielnichuk N."/>
            <person name="Miskei M."/>
            <person name="Molnar A.P."/>
            <person name="Mule G."/>
            <person name="Ngan C.Y."/>
            <person name="Orejas M."/>
            <person name="Orosz E."/>
            <person name="Ouedraogo J.P."/>
            <person name="Overkamp K.M."/>
            <person name="Park H.-S."/>
            <person name="Perrone G."/>
            <person name="Piumi F."/>
            <person name="Punt P.J."/>
            <person name="Ram A.F."/>
            <person name="Ramon A."/>
            <person name="Rauscher S."/>
            <person name="Record E."/>
            <person name="Riano-Pachon D.M."/>
            <person name="Robert V."/>
            <person name="Roehrig J."/>
            <person name="Ruller R."/>
            <person name="Salamov A."/>
            <person name="Salih N.S."/>
            <person name="Samson R.A."/>
            <person name="Sandor E."/>
            <person name="Sanguinetti M."/>
            <person name="Schuetze T."/>
            <person name="Sepcic K."/>
            <person name="Shelest E."/>
            <person name="Sherlock G."/>
            <person name="Sophianopoulou V."/>
            <person name="Squina F.M."/>
            <person name="Sun H."/>
            <person name="Susca A."/>
            <person name="Todd R.B."/>
            <person name="Tsang A."/>
            <person name="Unkles S.E."/>
            <person name="van de Wiele N."/>
            <person name="van Rossen-Uffink D."/>
            <person name="Oliveira J.V."/>
            <person name="Vesth T.C."/>
            <person name="Visser J."/>
            <person name="Yu J.-H."/>
            <person name="Zhou M."/>
            <person name="Andersen M.R."/>
            <person name="Archer D.B."/>
            <person name="Baker S.E."/>
            <person name="Benoit I."/>
            <person name="Brakhage A.A."/>
            <person name="Braus G.H."/>
            <person name="Fischer R."/>
            <person name="Frisvad J.C."/>
            <person name="Goldman G.H."/>
            <person name="Houbraken J."/>
            <person name="Oakley B."/>
            <person name="Pocsi I."/>
            <person name="Scazzocchio C."/>
            <person name="Seiboth B."/>
            <person name="vanKuyk P.A."/>
            <person name="Wortman J."/>
            <person name="Dyer P.S."/>
            <person name="Grigoriev I.V."/>
        </authorList>
    </citation>
    <scope>NUCLEOTIDE SEQUENCE [LARGE SCALE GENOMIC DNA]</scope>
    <source>
        <strain evidence="7">DTO 134E9</strain>
    </source>
</reference>
<feature type="compositionally biased region" description="Low complexity" evidence="3">
    <location>
        <begin position="186"/>
        <end position="219"/>
    </location>
</feature>
<feature type="domain" description="NTF2" evidence="5">
    <location>
        <begin position="60"/>
        <end position="175"/>
    </location>
</feature>